<evidence type="ECO:0000313" key="1">
    <source>
        <dbReference type="EMBL" id="HAF5507118.1"/>
    </source>
</evidence>
<dbReference type="EMBL" id="DAAVNH010000020">
    <property type="protein sequence ID" value="HAF5507118.1"/>
    <property type="molecule type" value="Genomic_DNA"/>
</dbReference>
<protein>
    <submittedName>
        <fullName evidence="1">Zygote formation protein zyg1</fullName>
    </submittedName>
</protein>
<proteinExistence type="predicted"/>
<organism evidence="1">
    <name type="scientific">Salmonella enterica</name>
    <name type="common">Salmonella choleraesuis</name>
    <dbReference type="NCBI Taxonomy" id="28901"/>
    <lineage>
        <taxon>Bacteria</taxon>
        <taxon>Pseudomonadati</taxon>
        <taxon>Pseudomonadota</taxon>
        <taxon>Gammaproteobacteria</taxon>
        <taxon>Enterobacterales</taxon>
        <taxon>Enterobacteriaceae</taxon>
        <taxon>Salmonella</taxon>
    </lineage>
</organism>
<accession>A0A749BXN0</accession>
<reference evidence="1" key="1">
    <citation type="journal article" date="2018" name="Genome Biol.">
        <title>SKESA: strategic k-mer extension for scrupulous assemblies.</title>
        <authorList>
            <person name="Souvorov A."/>
            <person name="Agarwala R."/>
            <person name="Lipman D.J."/>
        </authorList>
    </citation>
    <scope>NUCLEOTIDE SEQUENCE</scope>
    <source>
        <strain evidence="1">MA.GW_S01999-08</strain>
    </source>
</reference>
<dbReference type="AlphaFoldDB" id="A0A749BXN0"/>
<comment type="caution">
    <text evidence="1">The sequence shown here is derived from an EMBL/GenBank/DDBJ whole genome shotgun (WGS) entry which is preliminary data.</text>
</comment>
<name>A0A749BXN0_SALER</name>
<sequence>MSAYDSIEQFIESGEVKLKDWVPVHPEVEKKLETARRARSADEESSVKFSMNATGNIFCTTTSGMENLSEEAKKYFDSVTVLFVAITKAMGEKKKSLFDYEALTQVVRQSGFFAEVQKYRKTLDIKAGSLSVDTQIIQQLLPAIKEGRAMEIAKGVLSGLNGEFKARAEDKTVQIGHILFICEEIFGSPSVCVRIFYASQESHQKITSSPCHQSVSVSFQQLQEGNTFIYTDPDSVAKYAKTIQGAQNSDDFRELIDKLSSYID</sequence>
<reference evidence="1" key="2">
    <citation type="submission" date="2020-02" db="EMBL/GenBank/DDBJ databases">
        <authorList>
            <consortium name="NCBI Pathogen Detection Project"/>
        </authorList>
    </citation>
    <scope>NUCLEOTIDE SEQUENCE</scope>
    <source>
        <strain evidence="1">MA.GW_S01999-08</strain>
    </source>
</reference>
<gene>
    <name evidence="1" type="ORF">G8C29_004801</name>
</gene>